<dbReference type="InterPro" id="IPR013785">
    <property type="entry name" value="Aldolase_TIM"/>
</dbReference>
<gene>
    <name evidence="7" type="primary">agaA_6</name>
    <name evidence="7" type="ORF">PDESU_06027</name>
</gene>
<dbReference type="InterPro" id="IPR002241">
    <property type="entry name" value="Glyco_hydro_27"/>
</dbReference>
<evidence type="ECO:0000259" key="6">
    <source>
        <dbReference type="Pfam" id="PF17801"/>
    </source>
</evidence>
<feature type="domain" description="Alpha galactosidase C-terminal" evidence="6">
    <location>
        <begin position="452"/>
        <end position="524"/>
    </location>
</feature>
<dbReference type="CDD" id="cd14792">
    <property type="entry name" value="GH27"/>
    <property type="match status" value="1"/>
</dbReference>
<protein>
    <recommendedName>
        <fullName evidence="5">Alpha-galactosidase</fullName>
        <ecNumber evidence="5">3.2.1.22</ecNumber>
    </recommendedName>
    <alternativeName>
        <fullName evidence="5">Melibiase</fullName>
    </alternativeName>
</protein>
<dbReference type="GO" id="GO:0005509">
    <property type="term" value="F:calcium ion binding"/>
    <property type="evidence" value="ECO:0007669"/>
    <property type="project" value="InterPro"/>
</dbReference>
<dbReference type="EC" id="3.2.1.22" evidence="5"/>
<keyword evidence="5" id="KW-1015">Disulfide bond</keyword>
<comment type="catalytic activity">
    <reaction evidence="5">
        <text>Hydrolysis of terminal, non-reducing alpha-D-galactose residues in alpha-D-galactosides, including galactose oligosaccharides, galactomannans and galactolipids.</text>
        <dbReference type="EC" id="3.2.1.22"/>
    </reaction>
</comment>
<proteinExistence type="inferred from homology"/>
<dbReference type="RefSeq" id="WP_168442685.1">
    <property type="nucleotide sequence ID" value="NZ_CAAHFG010000004.1"/>
</dbReference>
<evidence type="ECO:0000313" key="8">
    <source>
        <dbReference type="Proteomes" id="UP000366872"/>
    </source>
</evidence>
<dbReference type="EMBL" id="CAAHFG010000004">
    <property type="protein sequence ID" value="VGO17431.1"/>
    <property type="molecule type" value="Genomic_DNA"/>
</dbReference>
<dbReference type="Gene3D" id="2.60.40.10">
    <property type="entry name" value="Immunoglobulins"/>
    <property type="match status" value="1"/>
</dbReference>
<evidence type="ECO:0000256" key="3">
    <source>
        <dbReference type="ARBA" id="ARBA00022801"/>
    </source>
</evidence>
<dbReference type="InterPro" id="IPR041233">
    <property type="entry name" value="Melibiase_C"/>
</dbReference>
<evidence type="ECO:0000256" key="1">
    <source>
        <dbReference type="ARBA" id="ARBA00009743"/>
    </source>
</evidence>
<dbReference type="AlphaFoldDB" id="A0A6C2UDD7"/>
<dbReference type="InterPro" id="IPR015919">
    <property type="entry name" value="Cadherin-like_sf"/>
</dbReference>
<dbReference type="Pfam" id="PF16499">
    <property type="entry name" value="Melibiase_2"/>
    <property type="match status" value="2"/>
</dbReference>
<accession>A0A6C2UDD7</accession>
<keyword evidence="4 5" id="KW-0326">Glycosidase</keyword>
<keyword evidence="2" id="KW-0732">Signal</keyword>
<dbReference type="GO" id="GO:0004557">
    <property type="term" value="F:alpha-galactosidase activity"/>
    <property type="evidence" value="ECO:0007669"/>
    <property type="project" value="UniProtKB-EC"/>
</dbReference>
<dbReference type="SUPFAM" id="SSF49313">
    <property type="entry name" value="Cadherin-like"/>
    <property type="match status" value="1"/>
</dbReference>
<evidence type="ECO:0000313" key="7">
    <source>
        <dbReference type="EMBL" id="VGO17431.1"/>
    </source>
</evidence>
<reference evidence="7 8" key="1">
    <citation type="submission" date="2019-04" db="EMBL/GenBank/DDBJ databases">
        <authorList>
            <person name="Van Vliet M D."/>
        </authorList>
    </citation>
    <scope>NUCLEOTIDE SEQUENCE [LARGE SCALE GENOMIC DNA]</scope>
    <source>
        <strain evidence="7 8">F1</strain>
    </source>
</reference>
<dbReference type="GO" id="GO:0016020">
    <property type="term" value="C:membrane"/>
    <property type="evidence" value="ECO:0007669"/>
    <property type="project" value="InterPro"/>
</dbReference>
<dbReference type="SUPFAM" id="SSF51011">
    <property type="entry name" value="Glycosyl hydrolase domain"/>
    <property type="match status" value="1"/>
</dbReference>
<dbReference type="Proteomes" id="UP000366872">
    <property type="component" value="Unassembled WGS sequence"/>
</dbReference>
<dbReference type="InterPro" id="IPR013780">
    <property type="entry name" value="Glyco_hydro_b"/>
</dbReference>
<dbReference type="PANTHER" id="PTHR11452:SF75">
    <property type="entry name" value="ALPHA-GALACTOSIDASE MEL1"/>
    <property type="match status" value="1"/>
</dbReference>
<dbReference type="InterPro" id="IPR013783">
    <property type="entry name" value="Ig-like_fold"/>
</dbReference>
<evidence type="ECO:0000256" key="2">
    <source>
        <dbReference type="ARBA" id="ARBA00022729"/>
    </source>
</evidence>
<sequence length="526" mass="58238">MANAMVKQVGKEAHANDASLVYDPPCGEGKYILTPPASPRPRLHGPAVFGVRPGAPFLYTIPATGEKPIRYSVVGLPAGLRVDAQSGVVSGTIEDRTPREYALTLKAENERGTAEKPFTIFVGDTICLTPPMGWNSWNCWQGDVSQKHVYDSAVSMVTQGLRDVGWSYINIDDAWQGLRGGEFNAIQPDPDKFPDIQAMCNEIHALGLKVGIYSTPWVTTYAGRIGGSSDTPEGEWSKEVHAPDDYRPSKVSYRVAPYVFDENDAAQWAAWGIDYLKYDWRPNDPESTIRMAEALKGCGRDVVYSLSNGAPIEHAELYGRIANCWRTAGDLKDRWDQDGCHLNIIEQWEQHRNWIEQGMRGGPGHFPDPDMLVVGELVTSHEAEHAIAPSQLTPDEQYSHISLWVLWAAPLLIGCPIETLDAFTLNLLTNSEVLEVHQDSVAVPGISVRIQDGIEIVVKELADGGKAIGLFNLNDEAQVVTLDWREAGLEGKQTLRDLWRQTDLGVFEDRFSARVRSHGVVLIRTQ</sequence>
<name>A0A6C2UDD7_PONDE</name>
<dbReference type="InterPro" id="IPR017853">
    <property type="entry name" value="GH"/>
</dbReference>
<dbReference type="PRINTS" id="PR00740">
    <property type="entry name" value="GLHYDRLASE27"/>
</dbReference>
<dbReference type="SUPFAM" id="SSF51445">
    <property type="entry name" value="(Trans)glycosidases"/>
    <property type="match status" value="1"/>
</dbReference>
<dbReference type="Gene3D" id="2.60.40.1180">
    <property type="entry name" value="Golgi alpha-mannosidase II"/>
    <property type="match status" value="1"/>
</dbReference>
<dbReference type="PANTHER" id="PTHR11452">
    <property type="entry name" value="ALPHA-GALACTOSIDASE/ALPHA-N-ACETYLGALACTOSAMINIDASE"/>
    <property type="match status" value="1"/>
</dbReference>
<keyword evidence="8" id="KW-1185">Reference proteome</keyword>
<evidence type="ECO:0000256" key="4">
    <source>
        <dbReference type="ARBA" id="ARBA00023295"/>
    </source>
</evidence>
<comment type="similarity">
    <text evidence="1 5">Belongs to the glycosyl hydrolase 27 family.</text>
</comment>
<dbReference type="GO" id="GO:0005975">
    <property type="term" value="P:carbohydrate metabolic process"/>
    <property type="evidence" value="ECO:0007669"/>
    <property type="project" value="InterPro"/>
</dbReference>
<dbReference type="Pfam" id="PF05345">
    <property type="entry name" value="He_PIG"/>
    <property type="match status" value="1"/>
</dbReference>
<organism evidence="7 8">
    <name type="scientific">Pontiella desulfatans</name>
    <dbReference type="NCBI Taxonomy" id="2750659"/>
    <lineage>
        <taxon>Bacteria</taxon>
        <taxon>Pseudomonadati</taxon>
        <taxon>Kiritimatiellota</taxon>
        <taxon>Kiritimatiellia</taxon>
        <taxon>Kiritimatiellales</taxon>
        <taxon>Pontiellaceae</taxon>
        <taxon>Pontiella</taxon>
    </lineage>
</organism>
<evidence type="ECO:0000256" key="5">
    <source>
        <dbReference type="RuleBase" id="RU361168"/>
    </source>
</evidence>
<dbReference type="Pfam" id="PF17801">
    <property type="entry name" value="Melibiase_C"/>
    <property type="match status" value="1"/>
</dbReference>
<keyword evidence="3 5" id="KW-0378">Hydrolase</keyword>
<dbReference type="Gene3D" id="3.20.20.70">
    <property type="entry name" value="Aldolase class I"/>
    <property type="match status" value="1"/>
</dbReference>